<proteinExistence type="predicted"/>
<dbReference type="Proteomes" id="UP000266482">
    <property type="component" value="Unassembled WGS sequence"/>
</dbReference>
<dbReference type="OrthoDB" id="2659892at2"/>
<dbReference type="RefSeq" id="WP_119598124.1">
    <property type="nucleotide sequence ID" value="NZ_QXQA01000002.1"/>
</dbReference>
<dbReference type="AlphaFoldDB" id="A0A3A1VL97"/>
<organism evidence="1 2">
    <name type="scientific">Paenibacillus nanensis</name>
    <dbReference type="NCBI Taxonomy" id="393251"/>
    <lineage>
        <taxon>Bacteria</taxon>
        <taxon>Bacillati</taxon>
        <taxon>Bacillota</taxon>
        <taxon>Bacilli</taxon>
        <taxon>Bacillales</taxon>
        <taxon>Paenibacillaceae</taxon>
        <taxon>Paenibacillus</taxon>
    </lineage>
</organism>
<evidence type="ECO:0000313" key="2">
    <source>
        <dbReference type="Proteomes" id="UP000266482"/>
    </source>
</evidence>
<comment type="caution">
    <text evidence="1">The sequence shown here is derived from an EMBL/GenBank/DDBJ whole genome shotgun (WGS) entry which is preliminary data.</text>
</comment>
<dbReference type="EMBL" id="QXQA01000002">
    <property type="protein sequence ID" value="RIX59293.1"/>
    <property type="molecule type" value="Genomic_DNA"/>
</dbReference>
<gene>
    <name evidence="1" type="ORF">D3P08_03820</name>
</gene>
<evidence type="ECO:0000313" key="1">
    <source>
        <dbReference type="EMBL" id="RIX59293.1"/>
    </source>
</evidence>
<accession>A0A3A1VL97</accession>
<protein>
    <recommendedName>
        <fullName evidence="3">HEPN domain-containing protein</fullName>
    </recommendedName>
</protein>
<name>A0A3A1VL97_9BACL</name>
<sequence>MHSDLHSSIQVINLGYESFNDALFFTEQAVINKDNPFNMRRYARVAIINYCISIESDLSKLVALTLERKSELTSDELEVLEKLNDPDKANDAPLRKISSIEKKYNYLLKLYGLPESDLSPEYSELKSFRNKLIQQTR</sequence>
<reference evidence="1 2" key="1">
    <citation type="submission" date="2018-09" db="EMBL/GenBank/DDBJ databases">
        <title>Paenibacillus aracenensis nov. sp. isolated from a cave in southern Spain.</title>
        <authorList>
            <person name="Jurado V."/>
            <person name="Gutierrez-Patricio S."/>
            <person name="Gonzalez-Pimentel J.L."/>
            <person name="Miller A.Z."/>
            <person name="Laiz L."/>
            <person name="Saiz-Jimenez C."/>
        </authorList>
    </citation>
    <scope>NUCLEOTIDE SEQUENCE [LARGE SCALE GENOMIC DNA]</scope>
    <source>
        <strain evidence="1 2">DSM 22867</strain>
    </source>
</reference>
<keyword evidence="2" id="KW-1185">Reference proteome</keyword>
<evidence type="ECO:0008006" key="3">
    <source>
        <dbReference type="Google" id="ProtNLM"/>
    </source>
</evidence>